<evidence type="ECO:0000313" key="2">
    <source>
        <dbReference type="EMBL" id="KDQ49642.1"/>
    </source>
</evidence>
<reference evidence="3" key="1">
    <citation type="journal article" date="2014" name="Proc. Natl. Acad. Sci. U.S.A.">
        <title>Extensive sampling of basidiomycete genomes demonstrates inadequacy of the white-rot/brown-rot paradigm for wood decay fungi.</title>
        <authorList>
            <person name="Riley R."/>
            <person name="Salamov A.A."/>
            <person name="Brown D.W."/>
            <person name="Nagy L.G."/>
            <person name="Floudas D."/>
            <person name="Held B.W."/>
            <person name="Levasseur A."/>
            <person name="Lombard V."/>
            <person name="Morin E."/>
            <person name="Otillar R."/>
            <person name="Lindquist E.A."/>
            <person name="Sun H."/>
            <person name="LaButti K.M."/>
            <person name="Schmutz J."/>
            <person name="Jabbour D."/>
            <person name="Luo H."/>
            <person name="Baker S.E."/>
            <person name="Pisabarro A.G."/>
            <person name="Walton J.D."/>
            <person name="Blanchette R.A."/>
            <person name="Henrissat B."/>
            <person name="Martin F."/>
            <person name="Cullen D."/>
            <person name="Hibbett D.S."/>
            <person name="Grigoriev I.V."/>
        </authorList>
    </citation>
    <scope>NUCLEOTIDE SEQUENCE [LARGE SCALE GENOMIC DNA]</scope>
    <source>
        <strain evidence="3">MUCL 33604</strain>
    </source>
</reference>
<dbReference type="HOGENOM" id="CLU_021648_0_0_1"/>
<organism evidence="2 3">
    <name type="scientific">Jaapia argillacea MUCL 33604</name>
    <dbReference type="NCBI Taxonomy" id="933084"/>
    <lineage>
        <taxon>Eukaryota</taxon>
        <taxon>Fungi</taxon>
        <taxon>Dikarya</taxon>
        <taxon>Basidiomycota</taxon>
        <taxon>Agaricomycotina</taxon>
        <taxon>Agaricomycetes</taxon>
        <taxon>Agaricomycetidae</taxon>
        <taxon>Jaapiales</taxon>
        <taxon>Jaapiaceae</taxon>
        <taxon>Jaapia</taxon>
    </lineage>
</organism>
<accession>A0A067PF32</accession>
<dbReference type="EMBL" id="KL197777">
    <property type="protein sequence ID" value="KDQ49642.1"/>
    <property type="molecule type" value="Genomic_DNA"/>
</dbReference>
<proteinExistence type="predicted"/>
<protein>
    <submittedName>
        <fullName evidence="2">Uncharacterized protein</fullName>
    </submittedName>
</protein>
<dbReference type="AlphaFoldDB" id="A0A067PF32"/>
<evidence type="ECO:0000256" key="1">
    <source>
        <dbReference type="SAM" id="MobiDB-lite"/>
    </source>
</evidence>
<feature type="region of interest" description="Disordered" evidence="1">
    <location>
        <begin position="76"/>
        <end position="107"/>
    </location>
</feature>
<keyword evidence="3" id="KW-1185">Reference proteome</keyword>
<sequence>MNTPRNAGLSFTVPLENLTESTNLFRTVSADVEVESVSDATVSDVAGPGRTAGTWISKAGRGVERLVDQVATKVVASKKRRRPHPAPQSMITPPLLMSPGSHSTTSFTVSPDDIPALAEMFTSASVDIEALSESDGSLSDQMGPGRTFGKWLSQSGGKLKQVMGGAAERLGLGPNAVMAEILSRANHYALKRKYDLGPRSLLPLRSPRPFSTLLLETVGKEDLESGVLMVDPKLMDGYRKLVDLLRDNNHSNRLLAIYYIVALTCAFLDSQALFLDLGALGIIQDIYTYSTMLPLRHRDRDLLLAPSRRALVLLSESHILASIKEYYQVPWYPPPANRVHLAHLVSVLLPYTITPDSQLLAIQRLAVMPLGDNISVVVDQLTPEIMFQWFMHSLSMDPFERSVFLTFIHQLLKQTFTRPPNNMWHWRCFLLPACQVYMRHPQAALGDGSIATELLRIYSDPQSSRFAAYLAATLTNEARTSLQQLFHSRSNDRQWLSIISQYGSPFFALWGAWNRHWYFRRSGAAHGAMCIRAVPSTKQTRLCEELVKLILQDQCSADDVARVLEADNDCFHEILRLLNNDIQSDTRELRYRVEAKALSQKLVAWNERHLPKLEKKETIIYRGVCVRDGFYPNSTGCLKVFTAPSGDTFEDLDTRKGQYSTTEVLYADGRLMRWVSPREIKRLHPRYRPIVVNDGQDTEQEFIGCVSAPHVLHIFSVGKSWDMPDELSVGDLHVLAYRLTDDGSVPFHWRR</sequence>
<name>A0A067PF32_9AGAM</name>
<gene>
    <name evidence="2" type="ORF">JAAARDRAFT_200649</name>
</gene>
<dbReference type="InParanoid" id="A0A067PF32"/>
<dbReference type="Proteomes" id="UP000027265">
    <property type="component" value="Unassembled WGS sequence"/>
</dbReference>
<evidence type="ECO:0000313" key="3">
    <source>
        <dbReference type="Proteomes" id="UP000027265"/>
    </source>
</evidence>